<proteinExistence type="predicted"/>
<gene>
    <name evidence="1" type="ORF">PROPAUS_1898</name>
</gene>
<protein>
    <submittedName>
        <fullName evidence="1">Uncharacterized protein</fullName>
    </submittedName>
</protein>
<dbReference type="EMBL" id="UNQJ01000015">
    <property type="protein sequence ID" value="SYZ33942.1"/>
    <property type="molecule type" value="Genomic_DNA"/>
</dbReference>
<evidence type="ECO:0000313" key="1">
    <source>
        <dbReference type="EMBL" id="SYZ33942.1"/>
    </source>
</evidence>
<sequence>MTDGVRGVTAAEEGFRRSHSAAPAVPAEHRVFLRDVKPYAVPESLDDLKGPAGGVVELPHTVLWAPGGGRVDLDEDGGVSLAYRAVVAEGTVADQVAILNRDRLVAVWPELLLPRRARALWEARFPELRDVVNP</sequence>
<keyword evidence="2" id="KW-1185">Reference proteome</keyword>
<reference evidence="2" key="1">
    <citation type="submission" date="2018-08" db="EMBL/GenBank/DDBJ databases">
        <authorList>
            <person name="Hornung B."/>
        </authorList>
    </citation>
    <scope>NUCLEOTIDE SEQUENCE [LARGE SCALE GENOMIC DNA]</scope>
</reference>
<dbReference type="Proteomes" id="UP000263928">
    <property type="component" value="Unassembled WGS sequence"/>
</dbReference>
<dbReference type="AlphaFoldDB" id="A0A383S8Q5"/>
<name>A0A383S8Q5_9ACTN</name>
<evidence type="ECO:0000313" key="2">
    <source>
        <dbReference type="Proteomes" id="UP000263928"/>
    </source>
</evidence>
<organism evidence="1 2">
    <name type="scientific">Propionibacterium australiense</name>
    <dbReference type="NCBI Taxonomy" id="119981"/>
    <lineage>
        <taxon>Bacteria</taxon>
        <taxon>Bacillati</taxon>
        <taxon>Actinomycetota</taxon>
        <taxon>Actinomycetes</taxon>
        <taxon>Propionibacteriales</taxon>
        <taxon>Propionibacteriaceae</taxon>
        <taxon>Propionibacterium</taxon>
    </lineage>
</organism>
<accession>A0A383S8Q5</accession>
<dbReference type="RefSeq" id="WP_232012415.1">
    <property type="nucleotide sequence ID" value="NZ_LR134442.1"/>
</dbReference>